<dbReference type="CDD" id="cd18808">
    <property type="entry name" value="SF1_C_Upf1"/>
    <property type="match status" value="1"/>
</dbReference>
<dbReference type="GO" id="GO:0003950">
    <property type="term" value="F:NAD+ poly-ADP-ribosyltransferase activity"/>
    <property type="evidence" value="ECO:0007669"/>
    <property type="project" value="UniProtKB-UniRule"/>
</dbReference>
<feature type="compositionally biased region" description="Low complexity" evidence="3">
    <location>
        <begin position="976"/>
        <end position="989"/>
    </location>
</feature>
<sequence>IRVHAAAAAEDQAKAKVENELIAAEAAAAEAERLHSQRLHRFKGRVLESDFDNRSGRVELLGFPVRPSVSQAVGTAGLASPDGTETGVAEEAALVVEDSDSEDPLIAGNAPEQDTPKSAYFLWSEVRGLGGLAAKEGDLLSFRLVEDEQNAHDSNTYRAMRPSLLELAPRSNSDWLQHIDWLLNLWRRRVKPQLEGEEAEIASNSAEEADKDFEALIGSLRAKQTWRSLIGCHELSPEVGLRLCSLLPELSSGAMAQFSACIGACLTQLLPQLPSEQQQQMQLWQFHPNRYQHQQQERHRGGEVFIGKNYFLSALRKALYRRLPNAVESIGAFVRLCTSDQRRTAAYLPQLAHVVAAAAFASAAPSLSKPVSKNSKKASNDPDDNNDKDEQGISSLLLGLLRRQMGSRLPDLGLDDEDLRDEDDDQGGRRDREGAWLELQPVPSDDELLKESGYLRGLEPVVVKGPYRNADHYYDTYFRLYRADCFEKIVSGIADYRAGKLDPRDMPLYGRVRVWAVRLSMHGCPLSVAVQFTELNNLGGGNRSSMMTNWRKSSRLMQGNLVCLSTNGRFDPEGGRCPLIWATVCDRNIDELEKHSVVWLELGCGGAGVSGNLTDTSALQALVGATPAGTTLMAESPSLFRAFEPVLRSLQACGAGLSATTISRRRQLPPFRSVLVDADMSEASERPQYIQEYYGLGEPPLPTISTGSITLDPCQKEALTNALHHKVALIQGPPGTGKSFLGVLLIRQILALPTLPHGPVLVMSYKNHALDEFLMDLMALPGMEDKVVRVGGRCSNAELEKVSLNILRKDKVKHPKSKALNHEFYSVYEDAGQRQAQLKARLNHVSRLLSEPGVLVQEAATRAQLRTLLVNWRPSVLHQQKLRQEAIAEWKNLRKPIEDPEALAAWLDIPLVRQAVHTAVACWLPNKEERRQHAATAAASSNSAGAESVESHIARVLANFEQRFGQVLSGKAKSNKQQQQKQQQQQPTDDPVDDEDTEAAEFAMQQRQSAFMFQLGKKRTTDVVVKFGQQDGLTAGGLMLEASSQTGRLAALRSDLWRLDIGERCDLLHYWLQEKVTGSMAQVETQLADYLQVSETRRRLQRRHCAEIVKSKRIVGMTITGASINKDLLTAVKPAVILVEEAAEVGEPQLLSCLTDSTQHLILIGDHKQLRPQTESYELRIKYHLDVSMFERLINNGIAYDQLELQNRMRPEFSRLLKDIYPNLRDNLAVVSKHEQILCLEKSMYFWTHSCPEISDRSYTNDEEAQRAVQLACFLATVGGVEPAKITIIAMYRGQTALIRRYLKKRMMLLGILPPAGPSAASAAGPELPISVHTVDLYQGDENDVIIVSLVRSNRGSRLGFLKDLSRRCVAQSRARRGMYILGNADCLAGCQEHQLWRRLIQSMTEVGCLGPRLALVCPRHRDATPAPRREVTDANEGFPTSLDFCDRLCDAFMDCGQHKCQKLCRSPRHSHKNCEVMVDFLYNGCSHPGQRKCNEDPADLLCQARVSVSCPKCQQSDTKPCHQPMSDYSCPQPCPKRLSCGHACPEKCGDPCPANPAKDCRTCIEAERLRKEALKRQDEEMQNLARREAKDEYERIKPDKEEEMSLIKLDPGSSEFLDIQDRVTKYVQMTHGWFPKVRSVERLRNVKLRMRFLSYRQNTAKDATRVELKFHGTSADGVKGITKEGFRLPQNPGMFGAGIYFASDASKSAQELYTQGSHTLLLCEVLLGRSLRVTEATNSKYNWKSLRQENYDSIFAPRDTKNSGGVLFDEFVVFNPDQAYPKYIIKYESVSGAAALNEISKLSMGQTQPKTGNTVVKIPASVVATKPETSPEVLHYSIANSHFLSSFQGGQMRYKVTEVWHNSNPRLEHKFAAKQAEFKAKYGADHQYAQYVLAFHGTKTAAIVDDIMANNFDLSKLRHCAHGFGVYLSEFADVSVGYGTEMLLCRVLPGNPQEGCGGSRRIDPGYNSIRVNKSTDGRGWALVIDNVDQILPLYKVVFQ</sequence>
<dbReference type="EC" id="2.4.2.-" evidence="2"/>
<comment type="caution">
    <text evidence="6">The sequence shown here is derived from an EMBL/GenBank/DDBJ whole genome shotgun (WGS) entry which is preliminary data.</text>
</comment>
<evidence type="ECO:0000256" key="2">
    <source>
        <dbReference type="RuleBase" id="RU362114"/>
    </source>
</evidence>
<dbReference type="EMBL" id="NIVC01000551">
    <property type="protein sequence ID" value="PAA81072.1"/>
    <property type="molecule type" value="Genomic_DNA"/>
</dbReference>
<dbReference type="SUPFAM" id="SSF52540">
    <property type="entry name" value="P-loop containing nucleoside triphosphate hydrolases"/>
    <property type="match status" value="1"/>
</dbReference>
<keyword evidence="2" id="KW-0520">NAD</keyword>
<feature type="compositionally biased region" description="Acidic residues" evidence="3">
    <location>
        <begin position="413"/>
        <end position="425"/>
    </location>
</feature>
<feature type="region of interest" description="Disordered" evidence="3">
    <location>
        <begin position="409"/>
        <end position="435"/>
    </location>
</feature>
<evidence type="ECO:0000256" key="1">
    <source>
        <dbReference type="PROSITE-ProRule" id="PRU00196"/>
    </source>
</evidence>
<accession>A0A267G752</accession>
<dbReference type="CDD" id="cd06008">
    <property type="entry name" value="NF-X1-zinc-finger"/>
    <property type="match status" value="1"/>
</dbReference>
<dbReference type="Proteomes" id="UP000215902">
    <property type="component" value="Unassembled WGS sequence"/>
</dbReference>
<dbReference type="Gene3D" id="3.40.50.300">
    <property type="entry name" value="P-loop containing nucleotide triphosphate hydrolases"/>
    <property type="match status" value="3"/>
</dbReference>
<dbReference type="PANTHER" id="PTHR10887">
    <property type="entry name" value="DNA2/NAM7 HELICASE FAMILY"/>
    <property type="match status" value="1"/>
</dbReference>
<keyword evidence="2" id="KW-0328">Glycosyltransferase</keyword>
<organism evidence="6 7">
    <name type="scientific">Macrostomum lignano</name>
    <dbReference type="NCBI Taxonomy" id="282301"/>
    <lineage>
        <taxon>Eukaryota</taxon>
        <taxon>Metazoa</taxon>
        <taxon>Spiralia</taxon>
        <taxon>Lophotrochozoa</taxon>
        <taxon>Platyhelminthes</taxon>
        <taxon>Rhabditophora</taxon>
        <taxon>Macrostomorpha</taxon>
        <taxon>Macrostomida</taxon>
        <taxon>Macrostomidae</taxon>
        <taxon>Macrostomum</taxon>
    </lineage>
</organism>
<name>A0A267G752_9PLAT</name>
<dbReference type="GO" id="GO:0004386">
    <property type="term" value="F:helicase activity"/>
    <property type="evidence" value="ECO:0007669"/>
    <property type="project" value="InterPro"/>
</dbReference>
<feature type="region of interest" description="Disordered" evidence="3">
    <location>
        <begin position="969"/>
        <end position="997"/>
    </location>
</feature>
<dbReference type="Pfam" id="PF13086">
    <property type="entry name" value="AAA_11"/>
    <property type="match status" value="1"/>
</dbReference>
<keyword evidence="7" id="KW-1185">Reference proteome</keyword>
<dbReference type="InterPro" id="IPR001190">
    <property type="entry name" value="SRCR"/>
</dbReference>
<feature type="non-terminal residue" evidence="6">
    <location>
        <position position="1"/>
    </location>
</feature>
<dbReference type="Pfam" id="PF25396">
    <property type="entry name" value="ZNFX1"/>
    <property type="match status" value="1"/>
</dbReference>
<dbReference type="PROSITE" id="PS50287">
    <property type="entry name" value="SRCR_2"/>
    <property type="match status" value="1"/>
</dbReference>
<keyword evidence="2" id="KW-0808">Transferase</keyword>
<dbReference type="GO" id="GO:0016020">
    <property type="term" value="C:membrane"/>
    <property type="evidence" value="ECO:0007669"/>
    <property type="project" value="InterPro"/>
</dbReference>
<evidence type="ECO:0000259" key="5">
    <source>
        <dbReference type="PROSITE" id="PS51059"/>
    </source>
</evidence>
<dbReference type="InterPro" id="IPR057373">
    <property type="entry name" value="ZNFX1"/>
</dbReference>
<evidence type="ECO:0000313" key="7">
    <source>
        <dbReference type="Proteomes" id="UP000215902"/>
    </source>
</evidence>
<dbReference type="GO" id="GO:0031380">
    <property type="term" value="C:nuclear RNA-directed RNA polymerase complex"/>
    <property type="evidence" value="ECO:0007669"/>
    <property type="project" value="TreeGrafter"/>
</dbReference>
<dbReference type="Gene3D" id="3.90.228.10">
    <property type="match status" value="2"/>
</dbReference>
<dbReference type="InterPro" id="IPR027417">
    <property type="entry name" value="P-loop_NTPase"/>
</dbReference>
<feature type="compositionally biased region" description="Basic and acidic residues" evidence="3">
    <location>
        <begin position="426"/>
        <end position="435"/>
    </location>
</feature>
<reference evidence="6 7" key="1">
    <citation type="submission" date="2017-06" db="EMBL/GenBank/DDBJ databases">
        <title>A platform for efficient transgenesis in Macrostomum lignano, a flatworm model organism for stem cell research.</title>
        <authorList>
            <person name="Berezikov E."/>
        </authorList>
    </citation>
    <scope>NUCLEOTIDE SEQUENCE [LARGE SCALE GENOMIC DNA]</scope>
    <source>
        <strain evidence="6">DV1</strain>
        <tissue evidence="6">Whole organism</tissue>
    </source>
</reference>
<gene>
    <name evidence="6" type="ORF">BOX15_Mlig026662g4</name>
</gene>
<dbReference type="Pfam" id="PF13087">
    <property type="entry name" value="AAA_12"/>
    <property type="match status" value="1"/>
</dbReference>
<feature type="domain" description="SRCR" evidence="4">
    <location>
        <begin position="554"/>
        <end position="607"/>
    </location>
</feature>
<dbReference type="InterPro" id="IPR041677">
    <property type="entry name" value="DNA2/NAM7_AAA_11"/>
</dbReference>
<evidence type="ECO:0000259" key="4">
    <source>
        <dbReference type="PROSITE" id="PS50287"/>
    </source>
</evidence>
<protein>
    <recommendedName>
        <fullName evidence="2">Poly [ADP-ribose] polymerase</fullName>
        <shortName evidence="2">PARP</shortName>
        <ecNumber evidence="2">2.4.2.-</ecNumber>
    </recommendedName>
</protein>
<dbReference type="Pfam" id="PF00644">
    <property type="entry name" value="PARP"/>
    <property type="match status" value="1"/>
</dbReference>
<dbReference type="PROSITE" id="PS51059">
    <property type="entry name" value="PARP_CATALYTIC"/>
    <property type="match status" value="1"/>
</dbReference>
<dbReference type="SUPFAM" id="SSF56399">
    <property type="entry name" value="ADP-ribosylation"/>
    <property type="match status" value="2"/>
</dbReference>
<feature type="domain" description="PARP catalytic" evidence="5">
    <location>
        <begin position="1593"/>
        <end position="1797"/>
    </location>
</feature>
<dbReference type="GO" id="GO:0031048">
    <property type="term" value="P:regulatory ncRNA-mediated heterochromatin formation"/>
    <property type="evidence" value="ECO:0007669"/>
    <property type="project" value="TreeGrafter"/>
</dbReference>
<feature type="region of interest" description="Disordered" evidence="3">
    <location>
        <begin position="366"/>
        <end position="389"/>
    </location>
</feature>
<dbReference type="PANTHER" id="PTHR10887:SF341">
    <property type="entry name" value="NFX1-TYPE ZINC FINGER-CONTAINING PROTEIN 1"/>
    <property type="match status" value="1"/>
</dbReference>
<dbReference type="InterPro" id="IPR012317">
    <property type="entry name" value="Poly(ADP-ribose)pol_cat_dom"/>
</dbReference>
<evidence type="ECO:0000256" key="3">
    <source>
        <dbReference type="SAM" id="MobiDB-lite"/>
    </source>
</evidence>
<comment type="caution">
    <text evidence="1">Lacks conserved residue(s) required for the propagation of feature annotation.</text>
</comment>
<proteinExistence type="predicted"/>
<dbReference type="InterPro" id="IPR047187">
    <property type="entry name" value="SF1_C_Upf1"/>
</dbReference>
<evidence type="ECO:0000313" key="6">
    <source>
        <dbReference type="EMBL" id="PAA81072.1"/>
    </source>
</evidence>
<dbReference type="InterPro" id="IPR045055">
    <property type="entry name" value="DNA2/NAM7-like"/>
</dbReference>
<dbReference type="STRING" id="282301.A0A267G752"/>
<dbReference type="InterPro" id="IPR041679">
    <property type="entry name" value="DNA2/NAM7-like_C"/>
</dbReference>
<dbReference type="OrthoDB" id="6144670at2759"/>